<dbReference type="InterPro" id="IPR036590">
    <property type="entry name" value="SRAP-like"/>
</dbReference>
<dbReference type="GO" id="GO:0003697">
    <property type="term" value="F:single-stranded DNA binding"/>
    <property type="evidence" value="ECO:0007669"/>
    <property type="project" value="InterPro"/>
</dbReference>
<evidence type="ECO:0000256" key="3">
    <source>
        <dbReference type="ARBA" id="ARBA00022763"/>
    </source>
</evidence>
<evidence type="ECO:0000256" key="7">
    <source>
        <dbReference type="ARBA" id="ARBA00023239"/>
    </source>
</evidence>
<dbReference type="AlphaFoldDB" id="A0A1H2E941"/>
<dbReference type="EMBL" id="LT629785">
    <property type="protein sequence ID" value="SDT91188.1"/>
    <property type="molecule type" value="Genomic_DNA"/>
</dbReference>
<keyword evidence="2 8" id="KW-0645">Protease</keyword>
<dbReference type="EC" id="3.4.-.-" evidence="8"/>
<dbReference type="GO" id="GO:0008233">
    <property type="term" value="F:peptidase activity"/>
    <property type="evidence" value="ECO:0007669"/>
    <property type="project" value="UniProtKB-KW"/>
</dbReference>
<evidence type="ECO:0000256" key="8">
    <source>
        <dbReference type="RuleBase" id="RU364100"/>
    </source>
</evidence>
<keyword evidence="7" id="KW-0456">Lyase</keyword>
<evidence type="ECO:0000256" key="4">
    <source>
        <dbReference type="ARBA" id="ARBA00022801"/>
    </source>
</evidence>
<keyword evidence="4 8" id="KW-0378">Hydrolase</keyword>
<gene>
    <name evidence="9" type="ORF">SAMN05216296_0496</name>
</gene>
<dbReference type="Proteomes" id="UP000243232">
    <property type="component" value="Chromosome I"/>
</dbReference>
<keyword evidence="5" id="KW-0190">Covalent protein-DNA linkage</keyword>
<dbReference type="GO" id="GO:0006508">
    <property type="term" value="P:proteolysis"/>
    <property type="evidence" value="ECO:0007669"/>
    <property type="project" value="UniProtKB-KW"/>
</dbReference>
<reference evidence="10" key="1">
    <citation type="submission" date="2016-10" db="EMBL/GenBank/DDBJ databases">
        <authorList>
            <person name="Varghese N."/>
            <person name="Submissions S."/>
        </authorList>
    </citation>
    <scope>NUCLEOTIDE SEQUENCE [LARGE SCALE GENOMIC DNA]</scope>
    <source>
        <strain evidence="10">DSM 17875</strain>
    </source>
</reference>
<dbReference type="PANTHER" id="PTHR13604">
    <property type="entry name" value="DC12-RELATED"/>
    <property type="match status" value="1"/>
</dbReference>
<proteinExistence type="inferred from homology"/>
<dbReference type="Gene3D" id="3.90.1680.10">
    <property type="entry name" value="SOS response associated peptidase-like"/>
    <property type="match status" value="1"/>
</dbReference>
<protein>
    <recommendedName>
        <fullName evidence="8">Abasic site processing protein</fullName>
        <ecNumber evidence="8">3.4.-.-</ecNumber>
    </recommendedName>
</protein>
<sequence length="204" mass="23444">MSARYALFRWSAQLAALPGFPGEFQPCWNLLPGAQALILREQDGQQRMDLARWGLTPAWFTDFSRTPAHARLESIATQPMFRQPFQQRRCLLPANGFFEWRGVRKQPYWMSIAEPLLYFAGIWEAYPSGAIEYLSFAMITREAGAQRRPILLNASEQQQWLDPHAPVERLQELLQETRPALFERALATIVNDPRVDGPECLTPI</sequence>
<evidence type="ECO:0000313" key="9">
    <source>
        <dbReference type="EMBL" id="SDT91188.1"/>
    </source>
</evidence>
<dbReference type="GO" id="GO:0106300">
    <property type="term" value="P:protein-DNA covalent cross-linking repair"/>
    <property type="evidence" value="ECO:0007669"/>
    <property type="project" value="InterPro"/>
</dbReference>
<dbReference type="PANTHER" id="PTHR13604:SF0">
    <property type="entry name" value="ABASIC SITE PROCESSING PROTEIN HMCES"/>
    <property type="match status" value="1"/>
</dbReference>
<organism evidence="9 10">
    <name type="scientific">Pseudomonas pohangensis</name>
    <dbReference type="NCBI Taxonomy" id="364197"/>
    <lineage>
        <taxon>Bacteria</taxon>
        <taxon>Pseudomonadati</taxon>
        <taxon>Pseudomonadota</taxon>
        <taxon>Gammaproteobacteria</taxon>
        <taxon>Pseudomonadales</taxon>
        <taxon>Pseudomonadaceae</taxon>
        <taxon>Pseudomonas</taxon>
    </lineage>
</organism>
<dbReference type="OrthoDB" id="6192129at2"/>
<name>A0A1H2E941_9PSED</name>
<evidence type="ECO:0000256" key="6">
    <source>
        <dbReference type="ARBA" id="ARBA00023125"/>
    </source>
</evidence>
<dbReference type="SUPFAM" id="SSF143081">
    <property type="entry name" value="BB1717-like"/>
    <property type="match status" value="1"/>
</dbReference>
<comment type="similarity">
    <text evidence="1 8">Belongs to the SOS response-associated peptidase family.</text>
</comment>
<evidence type="ECO:0000256" key="2">
    <source>
        <dbReference type="ARBA" id="ARBA00022670"/>
    </source>
</evidence>
<dbReference type="GO" id="GO:0016829">
    <property type="term" value="F:lyase activity"/>
    <property type="evidence" value="ECO:0007669"/>
    <property type="project" value="UniProtKB-KW"/>
</dbReference>
<dbReference type="STRING" id="364197.SAMN05216296_0496"/>
<evidence type="ECO:0000313" key="10">
    <source>
        <dbReference type="Proteomes" id="UP000243232"/>
    </source>
</evidence>
<evidence type="ECO:0000256" key="5">
    <source>
        <dbReference type="ARBA" id="ARBA00023124"/>
    </source>
</evidence>
<evidence type="ECO:0000256" key="1">
    <source>
        <dbReference type="ARBA" id="ARBA00008136"/>
    </source>
</evidence>
<keyword evidence="3" id="KW-0227">DNA damage</keyword>
<keyword evidence="10" id="KW-1185">Reference proteome</keyword>
<dbReference type="Pfam" id="PF02586">
    <property type="entry name" value="SRAP"/>
    <property type="match status" value="1"/>
</dbReference>
<dbReference type="RefSeq" id="WP_090192928.1">
    <property type="nucleotide sequence ID" value="NZ_LT629785.1"/>
</dbReference>
<keyword evidence="6" id="KW-0238">DNA-binding</keyword>
<dbReference type="InterPro" id="IPR003738">
    <property type="entry name" value="SRAP"/>
</dbReference>
<accession>A0A1H2E941</accession>